<evidence type="ECO:0000256" key="12">
    <source>
        <dbReference type="ARBA" id="ARBA00078564"/>
    </source>
</evidence>
<evidence type="ECO:0000256" key="7">
    <source>
        <dbReference type="ARBA" id="ARBA00022989"/>
    </source>
</evidence>
<dbReference type="PATRIC" id="fig|1116472.3.peg.1211"/>
<name>V5C8C8_9GAMM</name>
<feature type="transmembrane region" description="Helical" evidence="13">
    <location>
        <begin position="821"/>
        <end position="839"/>
    </location>
</feature>
<dbReference type="SUPFAM" id="SSF53448">
    <property type="entry name" value="Nucleotide-diphospho-sugar transferases"/>
    <property type="match status" value="1"/>
</dbReference>
<protein>
    <recommendedName>
        <fullName evidence="11">Beta-monoglucosyldiacylglycerol synthase</fullName>
        <ecNumber evidence="10">2.4.1.336</ecNumber>
    </recommendedName>
    <alternativeName>
        <fullName evidence="12">UDP-glucose:1,2-diacylglycerol 3-beta-D-glucosyltransferase</fullName>
    </alternativeName>
</protein>
<dbReference type="SUPFAM" id="SSF51445">
    <property type="entry name" value="(Trans)glycosidases"/>
    <property type="match status" value="1"/>
</dbReference>
<evidence type="ECO:0000313" key="15">
    <source>
        <dbReference type="Proteomes" id="UP000017842"/>
    </source>
</evidence>
<dbReference type="STRING" id="1116472.MGMO_41c00530"/>
<evidence type="ECO:0000256" key="2">
    <source>
        <dbReference type="ARBA" id="ARBA00022676"/>
    </source>
</evidence>
<feature type="transmembrane region" description="Helical" evidence="13">
    <location>
        <begin position="908"/>
        <end position="924"/>
    </location>
</feature>
<gene>
    <name evidence="14" type="primary">bcsA</name>
    <name evidence="14" type="ORF">MGMO_41c00530</name>
</gene>
<dbReference type="PANTHER" id="PTHR43867:SF4">
    <property type="entry name" value="BETA-(1-3)-GLUCOSYL TRANSFERASE"/>
    <property type="match status" value="1"/>
</dbReference>
<keyword evidence="2 14" id="KW-0328">Glycosyltransferase</keyword>
<dbReference type="Proteomes" id="UP000017842">
    <property type="component" value="Unassembled WGS sequence"/>
</dbReference>
<dbReference type="InterPro" id="IPR017853">
    <property type="entry name" value="GH"/>
</dbReference>
<dbReference type="AlphaFoldDB" id="V5C8C8"/>
<feature type="transmembrane region" description="Helical" evidence="13">
    <location>
        <begin position="944"/>
        <end position="963"/>
    </location>
</feature>
<evidence type="ECO:0000256" key="8">
    <source>
        <dbReference type="ARBA" id="ARBA00023136"/>
    </source>
</evidence>
<accession>V5C8C8</accession>
<comment type="subcellular location">
    <subcellularLocation>
        <location evidence="1">Membrane</location>
        <topology evidence="1">Multi-pass membrane protein</topology>
    </subcellularLocation>
</comment>
<keyword evidence="5" id="KW-0378">Hydrolase</keyword>
<evidence type="ECO:0000256" key="5">
    <source>
        <dbReference type="ARBA" id="ARBA00022801"/>
    </source>
</evidence>
<evidence type="ECO:0000256" key="10">
    <source>
        <dbReference type="ARBA" id="ARBA00066964"/>
    </source>
</evidence>
<reference evidence="14 15" key="1">
    <citation type="journal article" date="2013" name="Genome Announc.">
        <title>Draft Genome Sequence of the Methanotrophic Gammaproteobacterium Methyloglobulus morosus DSM 22980 Strain KoM1.</title>
        <authorList>
            <person name="Poehlein A."/>
            <person name="Deutzmann J.S."/>
            <person name="Daniel R."/>
            <person name="Simeonova D.D."/>
        </authorList>
    </citation>
    <scope>NUCLEOTIDE SEQUENCE [LARGE SCALE GENOMIC DNA]</scope>
    <source>
        <strain evidence="14 15">KoM1</strain>
    </source>
</reference>
<evidence type="ECO:0000256" key="9">
    <source>
        <dbReference type="ARBA" id="ARBA00053004"/>
    </source>
</evidence>
<evidence type="ECO:0000256" key="13">
    <source>
        <dbReference type="SAM" id="Phobius"/>
    </source>
</evidence>
<feature type="transmembrane region" description="Helical" evidence="13">
    <location>
        <begin position="395"/>
        <end position="417"/>
    </location>
</feature>
<keyword evidence="15" id="KW-1185">Reference proteome</keyword>
<evidence type="ECO:0000313" key="14">
    <source>
        <dbReference type="EMBL" id="ESS72983.1"/>
    </source>
</evidence>
<dbReference type="GO" id="GO:0005886">
    <property type="term" value="C:plasma membrane"/>
    <property type="evidence" value="ECO:0007669"/>
    <property type="project" value="TreeGrafter"/>
</dbReference>
<keyword evidence="3 14" id="KW-0808">Transferase</keyword>
<comment type="caution">
    <text evidence="14">The sequence shown here is derived from an EMBL/GenBank/DDBJ whole genome shotgun (WGS) entry which is preliminary data.</text>
</comment>
<dbReference type="eggNOG" id="COG5309">
    <property type="taxonomic scope" value="Bacteria"/>
</dbReference>
<evidence type="ECO:0000256" key="1">
    <source>
        <dbReference type="ARBA" id="ARBA00004141"/>
    </source>
</evidence>
<dbReference type="InterPro" id="IPR050321">
    <property type="entry name" value="Glycosyltr_2/OpgH_subfam"/>
</dbReference>
<organism evidence="14 15">
    <name type="scientific">Methyloglobulus morosus KoM1</name>
    <dbReference type="NCBI Taxonomy" id="1116472"/>
    <lineage>
        <taxon>Bacteria</taxon>
        <taxon>Pseudomonadati</taxon>
        <taxon>Pseudomonadota</taxon>
        <taxon>Gammaproteobacteria</taxon>
        <taxon>Methylococcales</taxon>
        <taxon>Methylococcaceae</taxon>
        <taxon>Methyloglobulus</taxon>
    </lineage>
</organism>
<dbReference type="EC" id="2.4.1.336" evidence="10"/>
<dbReference type="Gene3D" id="3.90.550.10">
    <property type="entry name" value="Spore Coat Polysaccharide Biosynthesis Protein SpsA, Chain A"/>
    <property type="match status" value="1"/>
</dbReference>
<dbReference type="RefSeq" id="WP_023494052.1">
    <property type="nucleotide sequence ID" value="NZ_AYLO01000040.1"/>
</dbReference>
<dbReference type="InterPro" id="IPR000490">
    <property type="entry name" value="Glyco_hydro_17"/>
</dbReference>
<feature type="transmembrane region" description="Helical" evidence="13">
    <location>
        <begin position="733"/>
        <end position="766"/>
    </location>
</feature>
<dbReference type="Pfam" id="PF13641">
    <property type="entry name" value="Glyco_tranf_2_3"/>
    <property type="match status" value="1"/>
</dbReference>
<dbReference type="GO" id="GO:0005975">
    <property type="term" value="P:carbohydrate metabolic process"/>
    <property type="evidence" value="ECO:0007669"/>
    <property type="project" value="InterPro"/>
</dbReference>
<evidence type="ECO:0000256" key="3">
    <source>
        <dbReference type="ARBA" id="ARBA00022679"/>
    </source>
</evidence>
<evidence type="ECO:0000256" key="4">
    <source>
        <dbReference type="ARBA" id="ARBA00022692"/>
    </source>
</evidence>
<keyword evidence="7 13" id="KW-1133">Transmembrane helix</keyword>
<keyword evidence="4 13" id="KW-0812">Transmembrane</keyword>
<dbReference type="PANTHER" id="PTHR43867">
    <property type="entry name" value="CELLULOSE SYNTHASE CATALYTIC SUBUNIT A [UDP-FORMING]"/>
    <property type="match status" value="1"/>
</dbReference>
<feature type="transmembrane region" description="Helical" evidence="13">
    <location>
        <begin position="368"/>
        <end position="388"/>
    </location>
</feature>
<dbReference type="EMBL" id="AYLO01000040">
    <property type="protein sequence ID" value="ESS72983.1"/>
    <property type="molecule type" value="Genomic_DNA"/>
</dbReference>
<dbReference type="FunFam" id="3.90.550.10:FF:000164">
    <property type="entry name" value="Beta-(1-3)-glucosyl transferase"/>
    <property type="match status" value="1"/>
</dbReference>
<dbReference type="Gene3D" id="3.20.20.80">
    <property type="entry name" value="Glycosidases"/>
    <property type="match status" value="1"/>
</dbReference>
<proteinExistence type="predicted"/>
<dbReference type="GO" id="GO:0004553">
    <property type="term" value="F:hydrolase activity, hydrolyzing O-glycosyl compounds"/>
    <property type="evidence" value="ECO:0007669"/>
    <property type="project" value="InterPro"/>
</dbReference>
<sequence>MIRTLAIILSLALLVAINFSIWSYINNPLQLEPWTNTTLGVTFDPTKKDENPRTKTTHSEEDIDKDLALLEGKFHAVRTYKVLKGMHKVPELAAKHNLNVTLGAWIDGDLEENNQEIAELIQLSNQDNNRIIRLMVGNEVLLRKDATRAGLKESSKQLSVSSLEKYIKFSKEELKRVAQDNKFPIPFSPIWVAWERKLKNPDVAKELLIDYIREVKKHTRRPVSTSETWDRWLANPEIAKEVDYIGVHILPYWEGISVDEAVDYVFDRYHQMQMAFPDKPIVITEVGWPSDGQPKIHAIASKTNQAKFLRQFLNRAAKEKLTYYVIEAFDQPWKRTDEGSAGAYWGLFNADRQLKFPMDGDVITLPSWEHWAVGAAVFSLLIMGLFLYTRNTIKLPGILFFGVVANLAASFIFWTVSIGAQQYQTSITITFWILIVLMQIMALVILLIESLEIAEVVWHRKTARTFQPLEPGPDFKYPKVSLHLPIHNEPPMMVRKTLEALANVDYPNLEVLVMDNNTKDPAVWQPVEEDCKRLGPKFRFFHLENWPGFKAGAINHALEQTASDAEIIAVIDSDYILSPDWLKRMVPYFDNENVGFVQSPQDYRDLHISAFKSFCYWEYAGFFNIGMVQRNEYNAIIQHGTMTMVRKSALIEVGKWAQWCICEDSELGLRLYEAGYDSVYCKDSFGKGLMPDTMSGYMTQRYRWVYGAMQIIKAHWRSFIPTKKSPLTSAQRYYFVAGWLPWFSDALALLFTTASLILTGFIWYGVKLGPLFDILMQQLNNVDAALIQDRVFFFVDQVLTFLDRLFIHDFEIEGNKPNIELPITAFLLPTIGLFSFKIIRSLWLYQVRVPCSVWHSIGASLAGLSLTHTVAKGTIQGLFINGKPFMRTPKYEKQGPLFTGLMTIREELLLLFLLVSSIVFMSHAKHFDNLSGHLWVAVLSVQSVPYIATLITLLISIAPNYGWNKSALSMEELDEV</sequence>
<feature type="transmembrane region" description="Helical" evidence="13">
    <location>
        <begin position="429"/>
        <end position="451"/>
    </location>
</feature>
<keyword evidence="8 13" id="KW-0472">Membrane</keyword>
<dbReference type="Pfam" id="PF00332">
    <property type="entry name" value="Glyco_hydro_17"/>
    <property type="match status" value="1"/>
</dbReference>
<keyword evidence="6" id="KW-0460">Magnesium</keyword>
<dbReference type="PROSITE" id="PS00587">
    <property type="entry name" value="GLYCOSYL_HYDROL_F17"/>
    <property type="match status" value="1"/>
</dbReference>
<dbReference type="eggNOG" id="COG1215">
    <property type="taxonomic scope" value="Bacteria"/>
</dbReference>
<evidence type="ECO:0000256" key="6">
    <source>
        <dbReference type="ARBA" id="ARBA00022842"/>
    </source>
</evidence>
<dbReference type="InterPro" id="IPR029044">
    <property type="entry name" value="Nucleotide-diphossugar_trans"/>
</dbReference>
<dbReference type="GO" id="GO:0016758">
    <property type="term" value="F:hexosyltransferase activity"/>
    <property type="evidence" value="ECO:0007669"/>
    <property type="project" value="TreeGrafter"/>
</dbReference>
<evidence type="ECO:0000256" key="11">
    <source>
        <dbReference type="ARBA" id="ARBA00068721"/>
    </source>
</evidence>
<comment type="catalytic activity">
    <reaction evidence="9">
        <text>a 1,2-diacyl-sn-glycerol + UDP-alpha-D-glucose = a 1,2-diacyl-3-O-(beta-D-glucopyranosyl)-sn-glycerol + UDP + H(+)</text>
        <dbReference type="Rhea" id="RHEA:17285"/>
        <dbReference type="ChEBI" id="CHEBI:15378"/>
        <dbReference type="ChEBI" id="CHEBI:17815"/>
        <dbReference type="ChEBI" id="CHEBI:58223"/>
        <dbReference type="ChEBI" id="CHEBI:58885"/>
        <dbReference type="ChEBI" id="CHEBI:75799"/>
        <dbReference type="EC" id="2.4.1.336"/>
    </reaction>
</comment>